<name>A0A8H7UVW0_9FUNG</name>
<dbReference type="PANTHER" id="PTHR11751:SF29">
    <property type="entry name" value="ALANINE TRANSAMINASE"/>
    <property type="match status" value="1"/>
</dbReference>
<evidence type="ECO:0000256" key="4">
    <source>
        <dbReference type="ARBA" id="ARBA00022679"/>
    </source>
</evidence>
<gene>
    <name evidence="6" type="ORF">INT47_009909</name>
</gene>
<evidence type="ECO:0000256" key="3">
    <source>
        <dbReference type="ARBA" id="ARBA00022576"/>
    </source>
</evidence>
<dbReference type="Proteomes" id="UP000603453">
    <property type="component" value="Unassembled WGS sequence"/>
</dbReference>
<keyword evidence="5" id="KW-0663">Pyridoxal phosphate</keyword>
<sequence>MTPRLARQFFTLWYHIALRDSIANSQAGRYCPFLKVIKVTLTRALLCFSDNYAITATDVQIEAIMTAFDTIEPDTEALKALDILVLEKWDIWILSVTEDRVNEIHIKDFLIIINPGNPTGQCLYNAGRCGGYFECVNLDNHVLEHIYKLASVTICPNIHGQIMVDLMYDPPHEGQVSYPLYQSEIASIYNSLKRHSKKLETVLN</sequence>
<dbReference type="OrthoDB" id="2363873at2759"/>
<evidence type="ECO:0000313" key="6">
    <source>
        <dbReference type="EMBL" id="KAG2194018.1"/>
    </source>
</evidence>
<comment type="caution">
    <text evidence="6">The sequence shown here is derived from an EMBL/GenBank/DDBJ whole genome shotgun (WGS) entry which is preliminary data.</text>
</comment>
<dbReference type="Gene3D" id="3.40.640.10">
    <property type="entry name" value="Type I PLP-dependent aspartate aminotransferase-like (Major domain)"/>
    <property type="match status" value="1"/>
</dbReference>
<evidence type="ECO:0000313" key="7">
    <source>
        <dbReference type="Proteomes" id="UP000603453"/>
    </source>
</evidence>
<dbReference type="EMBL" id="JAEPRD010000208">
    <property type="protein sequence ID" value="KAG2194018.1"/>
    <property type="molecule type" value="Genomic_DNA"/>
</dbReference>
<comment type="subunit">
    <text evidence="2">Homodimer.</text>
</comment>
<dbReference type="InterPro" id="IPR045088">
    <property type="entry name" value="ALAT1/2-like"/>
</dbReference>
<organism evidence="6 7">
    <name type="scientific">Mucor saturninus</name>
    <dbReference type="NCBI Taxonomy" id="64648"/>
    <lineage>
        <taxon>Eukaryota</taxon>
        <taxon>Fungi</taxon>
        <taxon>Fungi incertae sedis</taxon>
        <taxon>Mucoromycota</taxon>
        <taxon>Mucoromycotina</taxon>
        <taxon>Mucoromycetes</taxon>
        <taxon>Mucorales</taxon>
        <taxon>Mucorineae</taxon>
        <taxon>Mucoraceae</taxon>
        <taxon>Mucor</taxon>
    </lineage>
</organism>
<evidence type="ECO:0000256" key="2">
    <source>
        <dbReference type="ARBA" id="ARBA00011738"/>
    </source>
</evidence>
<accession>A0A8H7UVW0</accession>
<keyword evidence="4" id="KW-0808">Transferase</keyword>
<keyword evidence="7" id="KW-1185">Reference proteome</keyword>
<dbReference type="GO" id="GO:0008483">
    <property type="term" value="F:transaminase activity"/>
    <property type="evidence" value="ECO:0007669"/>
    <property type="project" value="UniProtKB-KW"/>
</dbReference>
<proteinExistence type="predicted"/>
<evidence type="ECO:0000256" key="5">
    <source>
        <dbReference type="ARBA" id="ARBA00022898"/>
    </source>
</evidence>
<dbReference type="AlphaFoldDB" id="A0A8H7UVW0"/>
<keyword evidence="3" id="KW-0032">Aminotransferase</keyword>
<comment type="cofactor">
    <cofactor evidence="1">
        <name>pyridoxal 5'-phosphate</name>
        <dbReference type="ChEBI" id="CHEBI:597326"/>
    </cofactor>
</comment>
<dbReference type="PANTHER" id="PTHR11751">
    <property type="entry name" value="ALANINE AMINOTRANSFERASE"/>
    <property type="match status" value="1"/>
</dbReference>
<dbReference type="InterPro" id="IPR015421">
    <property type="entry name" value="PyrdxlP-dep_Trfase_major"/>
</dbReference>
<protein>
    <submittedName>
        <fullName evidence="6">Uncharacterized protein</fullName>
    </submittedName>
</protein>
<reference evidence="6" key="1">
    <citation type="submission" date="2020-12" db="EMBL/GenBank/DDBJ databases">
        <title>Metabolic potential, ecology and presence of endohyphal bacteria is reflected in genomic diversity of Mucoromycotina.</title>
        <authorList>
            <person name="Muszewska A."/>
            <person name="Okrasinska A."/>
            <person name="Steczkiewicz K."/>
            <person name="Drgas O."/>
            <person name="Orlowska M."/>
            <person name="Perlinska-Lenart U."/>
            <person name="Aleksandrzak-Piekarczyk T."/>
            <person name="Szatraj K."/>
            <person name="Zielenkiewicz U."/>
            <person name="Pilsyk S."/>
            <person name="Malc E."/>
            <person name="Mieczkowski P."/>
            <person name="Kruszewska J.S."/>
            <person name="Biernat P."/>
            <person name="Pawlowska J."/>
        </authorList>
    </citation>
    <scope>NUCLEOTIDE SEQUENCE</scope>
    <source>
        <strain evidence="6">WA0000017839</strain>
    </source>
</reference>
<evidence type="ECO:0000256" key="1">
    <source>
        <dbReference type="ARBA" id="ARBA00001933"/>
    </source>
</evidence>